<dbReference type="GO" id="GO:0003677">
    <property type="term" value="F:DNA binding"/>
    <property type="evidence" value="ECO:0007669"/>
    <property type="project" value="InterPro"/>
</dbReference>
<dbReference type="Proteomes" id="UP000095705">
    <property type="component" value="Unassembled WGS sequence"/>
</dbReference>
<dbReference type="GO" id="GO:0004803">
    <property type="term" value="F:transposase activity"/>
    <property type="evidence" value="ECO:0007669"/>
    <property type="project" value="InterPro"/>
</dbReference>
<name>A0A1E5PKS5_9ACTN</name>
<dbReference type="EMBL" id="MEHK01000001">
    <property type="protein sequence ID" value="OEJ30130.1"/>
    <property type="molecule type" value="Genomic_DNA"/>
</dbReference>
<organism evidence="2 3">
    <name type="scientific">Streptomyces subrutilus</name>
    <dbReference type="NCBI Taxonomy" id="36818"/>
    <lineage>
        <taxon>Bacteria</taxon>
        <taxon>Bacillati</taxon>
        <taxon>Actinomycetota</taxon>
        <taxon>Actinomycetes</taxon>
        <taxon>Kitasatosporales</taxon>
        <taxon>Streptomycetaceae</taxon>
        <taxon>Streptomyces</taxon>
    </lineage>
</organism>
<dbReference type="RefSeq" id="WP_069918245.1">
    <property type="nucleotide sequence ID" value="NZ_MEHK01000001.1"/>
</dbReference>
<gene>
    <name evidence="2" type="ORF">BGK67_00950</name>
</gene>
<dbReference type="InterPro" id="IPR003346">
    <property type="entry name" value="Transposase_20"/>
</dbReference>
<dbReference type="Pfam" id="PF02371">
    <property type="entry name" value="Transposase_20"/>
    <property type="match status" value="1"/>
</dbReference>
<keyword evidence="3" id="KW-1185">Reference proteome</keyword>
<feature type="domain" description="Transposase IS116/IS110/IS902 C-terminal" evidence="1">
    <location>
        <begin position="43"/>
        <end position="120"/>
    </location>
</feature>
<proteinExistence type="predicted"/>
<protein>
    <recommendedName>
        <fullName evidence="1">Transposase IS116/IS110/IS902 C-terminal domain-containing protein</fullName>
    </recommendedName>
</protein>
<comment type="caution">
    <text evidence="2">The sequence shown here is derived from an EMBL/GenBank/DDBJ whole genome shotgun (WGS) entry which is preliminary data.</text>
</comment>
<accession>A0A1E5PKS5</accession>
<evidence type="ECO:0000313" key="2">
    <source>
        <dbReference type="EMBL" id="OEJ30130.1"/>
    </source>
</evidence>
<dbReference type="OrthoDB" id="3188901at2"/>
<evidence type="ECO:0000313" key="3">
    <source>
        <dbReference type="Proteomes" id="UP000095705"/>
    </source>
</evidence>
<evidence type="ECO:0000259" key="1">
    <source>
        <dbReference type="Pfam" id="PF02371"/>
    </source>
</evidence>
<reference evidence="2 3" key="1">
    <citation type="submission" date="2016-08" db="EMBL/GenBank/DDBJ databases">
        <title>The complete genome of Streptomyces subrutilus 10-1-1.</title>
        <authorList>
            <person name="Chen X."/>
        </authorList>
    </citation>
    <scope>NUCLEOTIDE SEQUENCE [LARGE SCALE GENOMIC DNA]</scope>
    <source>
        <strain evidence="2 3">10-1-1</strain>
    </source>
</reference>
<sequence length="126" mass="13670">MTAPRGEELGTELVARSVAAHSDEAAELDGRTETRFRRHQDAEVILAMPGMERTLGAEFVAATGGELTAFAGPDRLPAFARLAPVPWDSGTASGNLRGRRRYHRGLQRDLYLSAQVSVFFCPVSKA</sequence>
<dbReference type="AlphaFoldDB" id="A0A1E5PKS5"/>
<dbReference type="GO" id="GO:0006313">
    <property type="term" value="P:DNA transposition"/>
    <property type="evidence" value="ECO:0007669"/>
    <property type="project" value="InterPro"/>
</dbReference>